<reference evidence="2" key="2">
    <citation type="submission" date="2020-05" db="UniProtKB">
        <authorList>
            <consortium name="EnsemblMetazoa"/>
        </authorList>
    </citation>
    <scope>IDENTIFICATION</scope>
</reference>
<reference evidence="1 3" key="1">
    <citation type="journal article" date="2014" name="BMC Genomics">
        <title>Genome sequence of Anopheles sinensis provides insight into genetics basis of mosquito competence for malaria parasites.</title>
        <authorList>
            <person name="Zhou D."/>
            <person name="Zhang D."/>
            <person name="Ding G."/>
            <person name="Shi L."/>
            <person name="Hou Q."/>
            <person name="Ye Y."/>
            <person name="Xu Y."/>
            <person name="Zhou H."/>
            <person name="Xiong C."/>
            <person name="Li S."/>
            <person name="Yu J."/>
            <person name="Hong S."/>
            <person name="Yu X."/>
            <person name="Zou P."/>
            <person name="Chen C."/>
            <person name="Chang X."/>
            <person name="Wang W."/>
            <person name="Lv Y."/>
            <person name="Sun Y."/>
            <person name="Ma L."/>
            <person name="Shen B."/>
            <person name="Zhu C."/>
        </authorList>
    </citation>
    <scope>NUCLEOTIDE SEQUENCE [LARGE SCALE GENOMIC DNA]</scope>
</reference>
<evidence type="ECO:0000313" key="3">
    <source>
        <dbReference type="Proteomes" id="UP000030765"/>
    </source>
</evidence>
<dbReference type="VEuPathDB" id="VectorBase:ASIC021670"/>
<dbReference type="EMBL" id="ATLV01026803">
    <property type="status" value="NOT_ANNOTATED_CDS"/>
    <property type="molecule type" value="Genomic_DNA"/>
</dbReference>
<accession>A0A084WT15</accession>
<organism evidence="1">
    <name type="scientific">Anopheles sinensis</name>
    <name type="common">Mosquito</name>
    <dbReference type="NCBI Taxonomy" id="74873"/>
    <lineage>
        <taxon>Eukaryota</taxon>
        <taxon>Metazoa</taxon>
        <taxon>Ecdysozoa</taxon>
        <taxon>Arthropoda</taxon>
        <taxon>Hexapoda</taxon>
        <taxon>Insecta</taxon>
        <taxon>Pterygota</taxon>
        <taxon>Neoptera</taxon>
        <taxon>Endopterygota</taxon>
        <taxon>Diptera</taxon>
        <taxon>Nematocera</taxon>
        <taxon>Culicoidea</taxon>
        <taxon>Culicidae</taxon>
        <taxon>Anophelinae</taxon>
        <taxon>Anopheles</taxon>
    </lineage>
</organism>
<evidence type="ECO:0000313" key="2">
    <source>
        <dbReference type="EnsemblMetazoa" id="ASIC021670-PA"/>
    </source>
</evidence>
<dbReference type="EMBL" id="KE525419">
    <property type="protein sequence ID" value="KFB53359.1"/>
    <property type="molecule type" value="Genomic_DNA"/>
</dbReference>
<dbReference type="Proteomes" id="UP000030765">
    <property type="component" value="Unassembled WGS sequence"/>
</dbReference>
<dbReference type="EnsemblMetazoa" id="ASIC021670-RA">
    <property type="protein sequence ID" value="ASIC021670-PA"/>
    <property type="gene ID" value="ASIC021670"/>
</dbReference>
<gene>
    <name evidence="1" type="ORF">ZHAS_00021670</name>
</gene>
<dbReference type="AlphaFoldDB" id="A0A084WT15"/>
<proteinExistence type="predicted"/>
<name>A0A084WT15_ANOSI</name>
<sequence length="55" mass="6282">MLEIFVFCLGVTAVWRVVRTWKLSLASIAGAEFPWPFCQRIRPVFELYATNSGFG</sequence>
<protein>
    <submittedName>
        <fullName evidence="1 2">Uncharacterized protein</fullName>
    </submittedName>
</protein>
<evidence type="ECO:0000313" key="1">
    <source>
        <dbReference type="EMBL" id="KFB53359.1"/>
    </source>
</evidence>
<keyword evidence="3" id="KW-1185">Reference proteome</keyword>